<dbReference type="Proteomes" id="UP000465609">
    <property type="component" value="Chromosome"/>
</dbReference>
<accession>A0ABN5YZB0</accession>
<keyword evidence="1" id="KW-0472">Membrane</keyword>
<dbReference type="EMBL" id="AP022577">
    <property type="protein sequence ID" value="BBX86246.1"/>
    <property type="molecule type" value="Genomic_DNA"/>
</dbReference>
<organism evidence="2 3">
    <name type="scientific">Mycolicibacterium aubagnense</name>
    <dbReference type="NCBI Taxonomy" id="319707"/>
    <lineage>
        <taxon>Bacteria</taxon>
        <taxon>Bacillati</taxon>
        <taxon>Actinomycetota</taxon>
        <taxon>Actinomycetes</taxon>
        <taxon>Mycobacteriales</taxon>
        <taxon>Mycobacteriaceae</taxon>
        <taxon>Mycolicibacterium</taxon>
    </lineage>
</organism>
<evidence type="ECO:0000313" key="2">
    <source>
        <dbReference type="EMBL" id="BBX86246.1"/>
    </source>
</evidence>
<evidence type="ECO:0000313" key="3">
    <source>
        <dbReference type="Proteomes" id="UP000465609"/>
    </source>
</evidence>
<reference evidence="2 3" key="1">
    <citation type="journal article" date="2019" name="Emerg. Microbes Infect.">
        <title>Comprehensive subspecies identification of 175 nontuberculous mycobacteria species based on 7547 genomic profiles.</title>
        <authorList>
            <person name="Matsumoto Y."/>
            <person name="Kinjo T."/>
            <person name="Motooka D."/>
            <person name="Nabeya D."/>
            <person name="Jung N."/>
            <person name="Uechi K."/>
            <person name="Horii T."/>
            <person name="Iida T."/>
            <person name="Fujita J."/>
            <person name="Nakamura S."/>
        </authorList>
    </citation>
    <scope>NUCLEOTIDE SEQUENCE [LARGE SCALE GENOMIC DNA]</scope>
    <source>
        <strain evidence="2 3">JCM 15296</strain>
    </source>
</reference>
<keyword evidence="1" id="KW-1133">Transmembrane helix</keyword>
<evidence type="ECO:0000256" key="1">
    <source>
        <dbReference type="SAM" id="Phobius"/>
    </source>
</evidence>
<dbReference type="RefSeq" id="WP_234884063.1">
    <property type="nucleotide sequence ID" value="NZ_AP022577.1"/>
</dbReference>
<gene>
    <name evidence="2" type="ORF">MAUB_41190</name>
</gene>
<evidence type="ECO:0008006" key="4">
    <source>
        <dbReference type="Google" id="ProtNLM"/>
    </source>
</evidence>
<feature type="transmembrane region" description="Helical" evidence="1">
    <location>
        <begin position="28"/>
        <end position="49"/>
    </location>
</feature>
<name>A0ABN5YZB0_9MYCO</name>
<sequence>MSEDAEGSVPGQSAVSRHAVAVDVQPKWIAPLSLAVAAIALGVAVWALVAPPRHESPAVPAPSGQQVADAKARACTAFATVRAAVSLQTHTELGPEPVAVEAVTAVSRLAMSSGATYLLAHLDPATPAELASAVREFANDLQDISMYGQAGVGASDPAQGGRLKSGDALSKKIADLCK</sequence>
<keyword evidence="1" id="KW-0812">Transmembrane</keyword>
<keyword evidence="3" id="KW-1185">Reference proteome</keyword>
<protein>
    <recommendedName>
        <fullName evidence="4">Alanine and proline rich membrane protein</fullName>
    </recommendedName>
</protein>
<proteinExistence type="predicted"/>